<dbReference type="EMBL" id="JBHUCP010000033">
    <property type="protein sequence ID" value="MFD1534309.1"/>
    <property type="molecule type" value="Genomic_DNA"/>
</dbReference>
<keyword evidence="3" id="KW-1133">Transmembrane helix</keyword>
<evidence type="ECO:0000256" key="2">
    <source>
        <dbReference type="SAM" id="MobiDB-lite"/>
    </source>
</evidence>
<protein>
    <submittedName>
        <fullName evidence="5">DUF4349 domain-containing protein</fullName>
    </submittedName>
</protein>
<evidence type="ECO:0000256" key="3">
    <source>
        <dbReference type="SAM" id="Phobius"/>
    </source>
</evidence>
<evidence type="ECO:0000259" key="4">
    <source>
        <dbReference type="Pfam" id="PF14257"/>
    </source>
</evidence>
<feature type="transmembrane region" description="Helical" evidence="3">
    <location>
        <begin position="287"/>
        <end position="311"/>
    </location>
</feature>
<reference evidence="6" key="1">
    <citation type="journal article" date="2019" name="Int. J. Syst. Evol. Microbiol.">
        <title>The Global Catalogue of Microorganisms (GCM) 10K type strain sequencing project: providing services to taxonomists for standard genome sequencing and annotation.</title>
        <authorList>
            <consortium name="The Broad Institute Genomics Platform"/>
            <consortium name="The Broad Institute Genome Sequencing Center for Infectious Disease"/>
            <person name="Wu L."/>
            <person name="Ma J."/>
        </authorList>
    </citation>
    <scope>NUCLEOTIDE SEQUENCE [LARGE SCALE GENOMIC DNA]</scope>
    <source>
        <strain evidence="6">JCM 12165</strain>
    </source>
</reference>
<keyword evidence="3" id="KW-0472">Membrane</keyword>
<accession>A0ABW4FUZ7</accession>
<keyword evidence="6" id="KW-1185">Reference proteome</keyword>
<dbReference type="InterPro" id="IPR025645">
    <property type="entry name" value="DUF4349"/>
</dbReference>
<feature type="coiled-coil region" evidence="1">
    <location>
        <begin position="223"/>
        <end position="250"/>
    </location>
</feature>
<sequence>MAVRGLRGRWIALIGAGAVLALLVAGFAVVLGAQVRVGNGSGESTAVGRAAPPGPASGLPQYDAGKGGSAAGSDAVGESAPMAPDSRSMPGAQPAQGVPLGGVQRALVRTAQLSVEVTDPAGAMRQVRTAAATAGGFVTDEQTSDTGSWVTLRVPADALDRLVEDIAADRRVISRSTQVYDATEESIDLDARVASQQASVSRIRGLLAQATTIGDVVAIESELSRREGELDSLTRRLEALRDQVAMSTLTVDLRGPAVPPPPGGPAPGFLDGLATGWTGLLALGSGVAAAVGFVLPFLPVVAVLAGIVWLVRRIVRGRRRPATAGAASGSTSDGDS</sequence>
<dbReference type="Pfam" id="PF14257">
    <property type="entry name" value="DUF4349"/>
    <property type="match status" value="1"/>
</dbReference>
<dbReference type="RefSeq" id="WP_343984706.1">
    <property type="nucleotide sequence ID" value="NZ_BAAAJG010000025.1"/>
</dbReference>
<organism evidence="5 6">
    <name type="scientific">Pseudonocardia aurantiaca</name>
    <dbReference type="NCBI Taxonomy" id="75290"/>
    <lineage>
        <taxon>Bacteria</taxon>
        <taxon>Bacillati</taxon>
        <taxon>Actinomycetota</taxon>
        <taxon>Actinomycetes</taxon>
        <taxon>Pseudonocardiales</taxon>
        <taxon>Pseudonocardiaceae</taxon>
        <taxon>Pseudonocardia</taxon>
    </lineage>
</organism>
<evidence type="ECO:0000256" key="1">
    <source>
        <dbReference type="SAM" id="Coils"/>
    </source>
</evidence>
<evidence type="ECO:0000313" key="5">
    <source>
        <dbReference type="EMBL" id="MFD1534309.1"/>
    </source>
</evidence>
<dbReference type="Proteomes" id="UP001597145">
    <property type="component" value="Unassembled WGS sequence"/>
</dbReference>
<name>A0ABW4FUZ7_9PSEU</name>
<proteinExistence type="predicted"/>
<feature type="domain" description="DUF4349" evidence="4">
    <location>
        <begin position="105"/>
        <end position="309"/>
    </location>
</feature>
<comment type="caution">
    <text evidence="5">The sequence shown here is derived from an EMBL/GenBank/DDBJ whole genome shotgun (WGS) entry which is preliminary data.</text>
</comment>
<keyword evidence="1" id="KW-0175">Coiled coil</keyword>
<evidence type="ECO:0000313" key="6">
    <source>
        <dbReference type="Proteomes" id="UP001597145"/>
    </source>
</evidence>
<gene>
    <name evidence="5" type="ORF">ACFSCY_33320</name>
</gene>
<feature type="compositionally biased region" description="Low complexity" evidence="2">
    <location>
        <begin position="71"/>
        <end position="80"/>
    </location>
</feature>
<keyword evidence="3" id="KW-0812">Transmembrane</keyword>
<feature type="region of interest" description="Disordered" evidence="2">
    <location>
        <begin position="41"/>
        <end position="98"/>
    </location>
</feature>